<name>A0A0G0S9G8_9BACT</name>
<keyword evidence="1" id="KW-1133">Transmembrane helix</keyword>
<evidence type="ECO:0000313" key="3">
    <source>
        <dbReference type="Proteomes" id="UP000034539"/>
    </source>
</evidence>
<evidence type="ECO:0000313" key="2">
    <source>
        <dbReference type="EMBL" id="KKR31400.1"/>
    </source>
</evidence>
<dbReference type="EMBL" id="LBXN01000071">
    <property type="protein sequence ID" value="KKR31400.1"/>
    <property type="molecule type" value="Genomic_DNA"/>
</dbReference>
<reference evidence="2 3" key="1">
    <citation type="journal article" date="2015" name="Nature">
        <title>rRNA introns, odd ribosomes, and small enigmatic genomes across a large radiation of phyla.</title>
        <authorList>
            <person name="Brown C.T."/>
            <person name="Hug L.A."/>
            <person name="Thomas B.C."/>
            <person name="Sharon I."/>
            <person name="Castelle C.J."/>
            <person name="Singh A."/>
            <person name="Wilkins M.J."/>
            <person name="Williams K.H."/>
            <person name="Banfield J.F."/>
        </authorList>
    </citation>
    <scope>NUCLEOTIDE SEQUENCE [LARGE SCALE GENOMIC DNA]</scope>
</reference>
<evidence type="ECO:0000256" key="1">
    <source>
        <dbReference type="SAM" id="Phobius"/>
    </source>
</evidence>
<keyword evidence="1" id="KW-0472">Membrane</keyword>
<gene>
    <name evidence="2" type="ORF">UT63_C0071G0005</name>
</gene>
<sequence>MPTHLNSDQLKALSDFFFDISKALVIGTFGFSAVNVNIPVSFRIINIVGGVILTYFCIKIGLSLLEES</sequence>
<keyword evidence="1" id="KW-0812">Transmembrane</keyword>
<dbReference type="AlphaFoldDB" id="A0A0G0S9G8"/>
<dbReference type="Proteomes" id="UP000034539">
    <property type="component" value="Unassembled WGS sequence"/>
</dbReference>
<organism evidence="2 3">
    <name type="scientific">Candidatus Gottesmanbacteria bacterium GW2011_GWC2_39_8</name>
    <dbReference type="NCBI Taxonomy" id="1618450"/>
    <lineage>
        <taxon>Bacteria</taxon>
        <taxon>Candidatus Gottesmaniibacteriota</taxon>
    </lineage>
</organism>
<protein>
    <submittedName>
        <fullName evidence="2">Uncharacterized protein</fullName>
    </submittedName>
</protein>
<feature type="transmembrane region" description="Helical" evidence="1">
    <location>
        <begin position="45"/>
        <end position="65"/>
    </location>
</feature>
<proteinExistence type="predicted"/>
<comment type="caution">
    <text evidence="2">The sequence shown here is derived from an EMBL/GenBank/DDBJ whole genome shotgun (WGS) entry which is preliminary data.</text>
</comment>
<accession>A0A0G0S9G8</accession>
<feature type="transmembrane region" description="Helical" evidence="1">
    <location>
        <begin position="20"/>
        <end position="38"/>
    </location>
</feature>